<proteinExistence type="predicted"/>
<gene>
    <name evidence="2" type="ORF">DV451_000565</name>
</gene>
<protein>
    <submittedName>
        <fullName evidence="2">Uncharacterized protein</fullName>
    </submittedName>
</protein>
<reference evidence="2" key="1">
    <citation type="journal article" date="2020" name="Front. Microbiol.">
        <title>Phenotypic and Genetic Characterization of the Cheese Ripening Yeast Geotrichum candidum.</title>
        <authorList>
            <person name="Perkins V."/>
            <person name="Vignola S."/>
            <person name="Lessard M.H."/>
            <person name="Plante P.L."/>
            <person name="Corbeil J."/>
            <person name="Dugat-Bony E."/>
            <person name="Frenette M."/>
            <person name="Labrie S."/>
        </authorList>
    </citation>
    <scope>NUCLEOTIDE SEQUENCE</scope>
    <source>
        <strain evidence="2">LMA-70</strain>
    </source>
</reference>
<dbReference type="EMBL" id="QQZK01000007">
    <property type="protein sequence ID" value="KAF5104494.1"/>
    <property type="molecule type" value="Genomic_DNA"/>
</dbReference>
<comment type="caution">
    <text evidence="2">The sequence shown here is derived from an EMBL/GenBank/DDBJ whole genome shotgun (WGS) entry which is preliminary data.</text>
</comment>
<name>A0A9P5GBA7_GEOCN</name>
<dbReference type="Proteomes" id="UP000750522">
    <property type="component" value="Unassembled WGS sequence"/>
</dbReference>
<dbReference type="AlphaFoldDB" id="A0A9P5GBA7"/>
<evidence type="ECO:0000313" key="2">
    <source>
        <dbReference type="EMBL" id="KAF5104494.1"/>
    </source>
</evidence>
<reference evidence="2" key="2">
    <citation type="submission" date="2020-01" db="EMBL/GenBank/DDBJ databases">
        <authorList>
            <person name="Perkins V."/>
            <person name="Lessard M.-H."/>
            <person name="Dugat-Bony E."/>
            <person name="Frenette M."/>
            <person name="Labrie S."/>
        </authorList>
    </citation>
    <scope>NUCLEOTIDE SEQUENCE</scope>
    <source>
        <strain evidence="2">LMA-70</strain>
    </source>
</reference>
<organism evidence="2 3">
    <name type="scientific">Geotrichum candidum</name>
    <name type="common">Oospora lactis</name>
    <name type="synonym">Dipodascus geotrichum</name>
    <dbReference type="NCBI Taxonomy" id="1173061"/>
    <lineage>
        <taxon>Eukaryota</taxon>
        <taxon>Fungi</taxon>
        <taxon>Dikarya</taxon>
        <taxon>Ascomycota</taxon>
        <taxon>Saccharomycotina</taxon>
        <taxon>Dipodascomycetes</taxon>
        <taxon>Dipodascales</taxon>
        <taxon>Dipodascaceae</taxon>
        <taxon>Geotrichum</taxon>
    </lineage>
</organism>
<evidence type="ECO:0000256" key="1">
    <source>
        <dbReference type="SAM" id="MobiDB-lite"/>
    </source>
</evidence>
<evidence type="ECO:0000313" key="3">
    <source>
        <dbReference type="Proteomes" id="UP000750522"/>
    </source>
</evidence>
<feature type="region of interest" description="Disordered" evidence="1">
    <location>
        <begin position="1"/>
        <end position="21"/>
    </location>
</feature>
<sequence>MPASTSPKVSGNIPGISQFDRNLPRPNAIQINVEGAFIVDQDTVDGRSTPPGTRDIALPFHTDEVSHIAVDVSTTALYTIQPHWFHL</sequence>
<accession>A0A9P5GBA7</accession>